<dbReference type="EMBL" id="AHBW01000051">
    <property type="protein sequence ID" value="EHK82126.1"/>
    <property type="molecule type" value="Genomic_DNA"/>
</dbReference>
<dbReference type="AlphaFoldDB" id="H0JV30"/>
<evidence type="ECO:0000313" key="3">
    <source>
        <dbReference type="Proteomes" id="UP000005064"/>
    </source>
</evidence>
<name>H0JV30_9NOCA</name>
<evidence type="ECO:0000313" key="2">
    <source>
        <dbReference type="EMBL" id="EHK82126.1"/>
    </source>
</evidence>
<keyword evidence="1" id="KW-0812">Transmembrane</keyword>
<feature type="transmembrane region" description="Helical" evidence="1">
    <location>
        <begin position="60"/>
        <end position="79"/>
    </location>
</feature>
<keyword evidence="1" id="KW-0472">Membrane</keyword>
<reference evidence="2 3" key="1">
    <citation type="submission" date="2011-12" db="EMBL/GenBank/DDBJ databases">
        <authorList>
            <person name="Kriszt B."/>
            <person name="Tancsics A."/>
            <person name="Cserhati M."/>
            <person name="Toth A."/>
            <person name="Nagy I."/>
            <person name="Horvath B."/>
            <person name="Tamura T."/>
            <person name="Kukolya J."/>
            <person name="Szoboszlay S."/>
        </authorList>
    </citation>
    <scope>NUCLEOTIDE SEQUENCE [LARGE SCALE GENOMIC DNA]</scope>
    <source>
        <strain evidence="2 3">AK37</strain>
    </source>
</reference>
<comment type="caution">
    <text evidence="2">The sequence shown here is derived from an EMBL/GenBank/DDBJ whole genome shotgun (WGS) entry which is preliminary data.</text>
</comment>
<organism evidence="2 3">
    <name type="scientific">Rhodococcus pyridinivorans AK37</name>
    <dbReference type="NCBI Taxonomy" id="1114960"/>
    <lineage>
        <taxon>Bacteria</taxon>
        <taxon>Bacillati</taxon>
        <taxon>Actinomycetota</taxon>
        <taxon>Actinomycetes</taxon>
        <taxon>Mycobacteriales</taxon>
        <taxon>Nocardiaceae</taxon>
        <taxon>Rhodococcus</taxon>
    </lineage>
</organism>
<protein>
    <submittedName>
        <fullName evidence="2">Uncharacterized protein</fullName>
    </submittedName>
</protein>
<dbReference type="Proteomes" id="UP000005064">
    <property type="component" value="Unassembled WGS sequence"/>
</dbReference>
<gene>
    <name evidence="2" type="ORF">AK37_17805</name>
</gene>
<evidence type="ECO:0000256" key="1">
    <source>
        <dbReference type="SAM" id="Phobius"/>
    </source>
</evidence>
<proteinExistence type="predicted"/>
<dbReference type="RefSeq" id="WP_006553496.1">
    <property type="nucleotide sequence ID" value="NZ_AHBW01000051.1"/>
</dbReference>
<feature type="transmembrane region" description="Helical" evidence="1">
    <location>
        <begin position="37"/>
        <end position="54"/>
    </location>
</feature>
<sequence length="271" mass="29841">MGVTELIGKLKLPDQEPDPLEQPSWPSILSRRGEGSVYALAGIVSLSGVLIGQFDGWLKWVFVGVAVVAFLLGVGIYRARAERQRRLDKMERDVGEEVEAKWLWVLEHRIGPLLLQVLKVIATADPIDRKDRASSARTAILTLAAADVIGDKEAVARLNLFKIWGEGEELEMRPEPFCSAGRGTKESSRVFEAADDTTRVTLEGDSRFVESVRDVLGDEEAAKLPYETFATTPVGAPGPQSRIWGVLTADALKSGELRNDVTSHSWEFSLR</sequence>
<accession>H0JV30</accession>
<keyword evidence="1" id="KW-1133">Transmembrane helix</keyword>